<sequence length="105" mass="11981">MLRYRLVSYPDLCYIPWLGESPIEFFWKNGSLIYIVLYYSVFCGDCLPVVPGQHNLLNSVLTSIFSLVSTDLVSFKKRLLISTLSWSSVVFVGSTISKIHAIIHY</sequence>
<keyword evidence="1" id="KW-1185">Reference proteome</keyword>
<proteinExistence type="predicted"/>
<dbReference type="AlphaFoldDB" id="A0A0K0FE19"/>
<name>A0A0K0FE19_STRVS</name>
<reference evidence="2" key="2">
    <citation type="submission" date="2015-08" db="UniProtKB">
        <authorList>
            <consortium name="WormBaseParasite"/>
        </authorList>
    </citation>
    <scope>IDENTIFICATION</scope>
</reference>
<dbReference type="WBParaSite" id="SVE_0709600.1">
    <property type="protein sequence ID" value="SVE_0709600.1"/>
    <property type="gene ID" value="SVE_0709600"/>
</dbReference>
<accession>A0A0K0FE19</accession>
<reference evidence="1" key="1">
    <citation type="submission" date="2014-07" db="EMBL/GenBank/DDBJ databases">
        <authorList>
            <person name="Martin A.A"/>
            <person name="De Silva N."/>
        </authorList>
    </citation>
    <scope>NUCLEOTIDE SEQUENCE</scope>
</reference>
<dbReference type="Proteomes" id="UP000035680">
    <property type="component" value="Unassembled WGS sequence"/>
</dbReference>
<evidence type="ECO:0000313" key="1">
    <source>
        <dbReference type="Proteomes" id="UP000035680"/>
    </source>
</evidence>
<protein>
    <submittedName>
        <fullName evidence="2">Pecanex-like protein</fullName>
    </submittedName>
</protein>
<organism evidence="1 2">
    <name type="scientific">Strongyloides venezuelensis</name>
    <name type="common">Threadworm</name>
    <dbReference type="NCBI Taxonomy" id="75913"/>
    <lineage>
        <taxon>Eukaryota</taxon>
        <taxon>Metazoa</taxon>
        <taxon>Ecdysozoa</taxon>
        <taxon>Nematoda</taxon>
        <taxon>Chromadorea</taxon>
        <taxon>Rhabditida</taxon>
        <taxon>Tylenchina</taxon>
        <taxon>Panagrolaimomorpha</taxon>
        <taxon>Strongyloidoidea</taxon>
        <taxon>Strongyloididae</taxon>
        <taxon>Strongyloides</taxon>
    </lineage>
</organism>
<evidence type="ECO:0000313" key="2">
    <source>
        <dbReference type="WBParaSite" id="SVE_0709600.1"/>
    </source>
</evidence>